<accession>A0AAV2LJV5</accession>
<reference evidence="1 2" key="1">
    <citation type="submission" date="2024-04" db="EMBL/GenBank/DDBJ databases">
        <authorList>
            <person name="Waldvogel A.-M."/>
            <person name="Schoenle A."/>
        </authorList>
    </citation>
    <scope>NUCLEOTIDE SEQUENCE [LARGE SCALE GENOMIC DNA]</scope>
</reference>
<keyword evidence="2" id="KW-1185">Reference proteome</keyword>
<dbReference type="AlphaFoldDB" id="A0AAV2LJV5"/>
<sequence length="94" mass="10275">MQPRLLLGINSPLQHGAVVERDPIRAGTGFLLTLIHHFQKSDDVRPILDLGSPKGCTAKQRNRDVFGIGWGGELGPPLLGLEVVRLVLAQFVTR</sequence>
<name>A0AAV2LJV5_KNICA</name>
<evidence type="ECO:0000313" key="2">
    <source>
        <dbReference type="Proteomes" id="UP001497482"/>
    </source>
</evidence>
<organism evidence="1 2">
    <name type="scientific">Knipowitschia caucasica</name>
    <name type="common">Caucasian dwarf goby</name>
    <name type="synonym">Pomatoschistus caucasicus</name>
    <dbReference type="NCBI Taxonomy" id="637954"/>
    <lineage>
        <taxon>Eukaryota</taxon>
        <taxon>Metazoa</taxon>
        <taxon>Chordata</taxon>
        <taxon>Craniata</taxon>
        <taxon>Vertebrata</taxon>
        <taxon>Euteleostomi</taxon>
        <taxon>Actinopterygii</taxon>
        <taxon>Neopterygii</taxon>
        <taxon>Teleostei</taxon>
        <taxon>Neoteleostei</taxon>
        <taxon>Acanthomorphata</taxon>
        <taxon>Gobiaria</taxon>
        <taxon>Gobiiformes</taxon>
        <taxon>Gobioidei</taxon>
        <taxon>Gobiidae</taxon>
        <taxon>Gobiinae</taxon>
        <taxon>Knipowitschia</taxon>
    </lineage>
</organism>
<protein>
    <submittedName>
        <fullName evidence="1">Uncharacterized protein</fullName>
    </submittedName>
</protein>
<proteinExistence type="predicted"/>
<gene>
    <name evidence="1" type="ORF">KC01_LOCUS29396</name>
</gene>
<dbReference type="Proteomes" id="UP001497482">
    <property type="component" value="Chromosome 3"/>
</dbReference>
<evidence type="ECO:0000313" key="1">
    <source>
        <dbReference type="EMBL" id="CAL1601420.1"/>
    </source>
</evidence>
<dbReference type="EMBL" id="OZ035825">
    <property type="protein sequence ID" value="CAL1601420.1"/>
    <property type="molecule type" value="Genomic_DNA"/>
</dbReference>